<dbReference type="Proteomes" id="UP000327085">
    <property type="component" value="Chromosome 4"/>
</dbReference>
<evidence type="ECO:0000256" key="1">
    <source>
        <dbReference type="SAM" id="MobiDB-lite"/>
    </source>
</evidence>
<feature type="signal peptide" evidence="2">
    <location>
        <begin position="1"/>
        <end position="22"/>
    </location>
</feature>
<proteinExistence type="predicted"/>
<protein>
    <submittedName>
        <fullName evidence="3">PREDICTED: CISIN_1g0418261mg</fullName>
    </submittedName>
</protein>
<feature type="region of interest" description="Disordered" evidence="1">
    <location>
        <begin position="153"/>
        <end position="193"/>
    </location>
</feature>
<evidence type="ECO:0000313" key="3">
    <source>
        <dbReference type="EMBL" id="VVA37817.1"/>
    </source>
</evidence>
<organism evidence="3 4">
    <name type="scientific">Prunus dulcis</name>
    <name type="common">Almond</name>
    <name type="synonym">Amygdalus dulcis</name>
    <dbReference type="NCBI Taxonomy" id="3755"/>
    <lineage>
        <taxon>Eukaryota</taxon>
        <taxon>Viridiplantae</taxon>
        <taxon>Streptophyta</taxon>
        <taxon>Embryophyta</taxon>
        <taxon>Tracheophyta</taxon>
        <taxon>Spermatophyta</taxon>
        <taxon>Magnoliopsida</taxon>
        <taxon>eudicotyledons</taxon>
        <taxon>Gunneridae</taxon>
        <taxon>Pentapetalae</taxon>
        <taxon>rosids</taxon>
        <taxon>fabids</taxon>
        <taxon>Rosales</taxon>
        <taxon>Rosaceae</taxon>
        <taxon>Amygdaloideae</taxon>
        <taxon>Amygdaleae</taxon>
        <taxon>Prunus</taxon>
    </lineage>
</organism>
<keyword evidence="2" id="KW-0732">Signal</keyword>
<accession>A0A5E4GDD0</accession>
<gene>
    <name evidence="3" type="ORF">ALMOND_2B024376</name>
</gene>
<dbReference type="EMBL" id="CABIKO010000577">
    <property type="protein sequence ID" value="VVA37817.1"/>
    <property type="molecule type" value="Genomic_DNA"/>
</dbReference>
<feature type="chain" id="PRO_5023131577" evidence="2">
    <location>
        <begin position="23"/>
        <end position="298"/>
    </location>
</feature>
<dbReference type="Gramene" id="VVA37817">
    <property type="protein sequence ID" value="VVA37817"/>
    <property type="gene ID" value="Prudul26B024376"/>
</dbReference>
<dbReference type="AlphaFoldDB" id="A0A5E4GDD0"/>
<feature type="compositionally biased region" description="Basic and acidic residues" evidence="1">
    <location>
        <begin position="153"/>
        <end position="183"/>
    </location>
</feature>
<sequence>MGSCHQCGQFLILWLFGKVALGAEAEVFRQVPLGRELSVCQAARLKTSWKRQAVLQLCWRGGCFSGQLAVAECFLGRLGESPNSPEKGLACLGYRKRCGRVSDARDAWVFIASVMMRSPGNRSGWDIWGRIDWETLGICATCRDPEVVERRMRVGSKSERGDANVERDPDAEAGDAKAEVEDGRDAEDPDCSRVDLDGVPVKVSMARGVGEASCSYRQGVPMHLYFYEEGEWLTDTAPMRMTHELLERIRPEYEVPRDVVLSLPQPDDRSSQPPRGWVMLYWEMFKNGLRSPLHPFVQ</sequence>
<evidence type="ECO:0000256" key="2">
    <source>
        <dbReference type="SAM" id="SignalP"/>
    </source>
</evidence>
<evidence type="ECO:0000313" key="4">
    <source>
        <dbReference type="Proteomes" id="UP000327085"/>
    </source>
</evidence>
<reference evidence="4" key="1">
    <citation type="journal article" date="2020" name="Plant J.">
        <title>Transposons played a major role in the diversification between the closely related almond and peach genomes: results from the almond genome sequence.</title>
        <authorList>
            <person name="Alioto T."/>
            <person name="Alexiou K.G."/>
            <person name="Bardil A."/>
            <person name="Barteri F."/>
            <person name="Castanera R."/>
            <person name="Cruz F."/>
            <person name="Dhingra A."/>
            <person name="Duval H."/>
            <person name="Fernandez I Marti A."/>
            <person name="Frias L."/>
            <person name="Galan B."/>
            <person name="Garcia J.L."/>
            <person name="Howad W."/>
            <person name="Gomez-Garrido J."/>
            <person name="Gut M."/>
            <person name="Julca I."/>
            <person name="Morata J."/>
            <person name="Puigdomenech P."/>
            <person name="Ribeca P."/>
            <person name="Rubio Cabetas M.J."/>
            <person name="Vlasova A."/>
            <person name="Wirthensohn M."/>
            <person name="Garcia-Mas J."/>
            <person name="Gabaldon T."/>
            <person name="Casacuberta J.M."/>
            <person name="Arus P."/>
        </authorList>
    </citation>
    <scope>NUCLEOTIDE SEQUENCE [LARGE SCALE GENOMIC DNA]</scope>
    <source>
        <strain evidence="4">cv. Texas</strain>
    </source>
</reference>
<dbReference type="InParanoid" id="A0A5E4GDD0"/>
<name>A0A5E4GDD0_PRUDU</name>